<evidence type="ECO:0000256" key="6">
    <source>
        <dbReference type="SAM" id="Phobius"/>
    </source>
</evidence>
<dbReference type="KEGG" id="tfr:BR63_11735"/>
<feature type="transmembrane region" description="Helical" evidence="6">
    <location>
        <begin position="262"/>
        <end position="281"/>
    </location>
</feature>
<evidence type="ECO:0000256" key="3">
    <source>
        <dbReference type="ARBA" id="ARBA00022692"/>
    </source>
</evidence>
<feature type="transmembrane region" description="Helical" evidence="6">
    <location>
        <begin position="119"/>
        <end position="138"/>
    </location>
</feature>
<accession>A0A7G6E4B7</accession>
<dbReference type="PANTHER" id="PTHR35007:SF1">
    <property type="entry name" value="PILUS ASSEMBLY PROTEIN"/>
    <property type="match status" value="1"/>
</dbReference>
<feature type="transmembrane region" description="Helical" evidence="6">
    <location>
        <begin position="6"/>
        <end position="23"/>
    </location>
</feature>
<dbReference type="Gene3D" id="1.20.81.30">
    <property type="entry name" value="Type II secretion system (T2SS), domain F"/>
    <property type="match status" value="1"/>
</dbReference>
<dbReference type="RefSeq" id="WP_034420362.1">
    <property type="nucleotide sequence ID" value="NZ_CP045798.1"/>
</dbReference>
<reference evidence="8 9" key="1">
    <citation type="journal article" date="2019" name="Front. Microbiol.">
        <title>Thermoanaerosceptrum fracticalcis gen. nov. sp. nov., a Novel Fumarate-Fermenting Microorganism From a Deep Fractured Carbonate Aquifer of the US Great Basin.</title>
        <authorList>
            <person name="Hamilton-Brehm S.D."/>
            <person name="Stewart L.E."/>
            <person name="Zavarin M."/>
            <person name="Caldwell M."/>
            <person name="Lawson P.A."/>
            <person name="Onstott T.C."/>
            <person name="Grzymski J."/>
            <person name="Neveux I."/>
            <person name="Lollar B.S."/>
            <person name="Russell C.E."/>
            <person name="Moser D.P."/>
        </authorList>
    </citation>
    <scope>NUCLEOTIDE SEQUENCE [LARGE SCALE GENOMIC DNA]</scope>
    <source>
        <strain evidence="8 9">DRI-13</strain>
    </source>
</reference>
<dbReference type="GO" id="GO:0005886">
    <property type="term" value="C:plasma membrane"/>
    <property type="evidence" value="ECO:0007669"/>
    <property type="project" value="UniProtKB-SubCell"/>
</dbReference>
<feature type="transmembrane region" description="Helical" evidence="6">
    <location>
        <begin position="95"/>
        <end position="113"/>
    </location>
</feature>
<comment type="subcellular location">
    <subcellularLocation>
        <location evidence="1">Cell membrane</location>
        <topology evidence="1">Multi-pass membrane protein</topology>
    </subcellularLocation>
</comment>
<evidence type="ECO:0000256" key="5">
    <source>
        <dbReference type="ARBA" id="ARBA00023136"/>
    </source>
</evidence>
<name>A0A7G6E4B7_THEFR</name>
<dbReference type="Proteomes" id="UP000515847">
    <property type="component" value="Chromosome"/>
</dbReference>
<evidence type="ECO:0000259" key="7">
    <source>
        <dbReference type="Pfam" id="PF00482"/>
    </source>
</evidence>
<gene>
    <name evidence="8" type="ORF">BR63_11735</name>
</gene>
<sequence>MRLIIISITSFVSIFLALLWFYYRVTRGKRNISVRLEKFTDTSRKARTEEEGKERSFSLKTLLGRAGQIFVRRGMTKQLEYHLIKADIPLRGEEFLITWMFTALAPGTLIYILSRKVALSLLLYMAGIILPPLMISTAQQKRLKKFDQQIGDSLAIMSNALRAGFSFMQTLELVSREMPNPIAKEFARTFREMNLGAPMEQALHNLTKRVASSDLDLVVTAVLIQRQVGGNLAEVLDNISFTIRERVRIQGEIKTLTAQGKISGIIIGLIPPFLIVILFLINPTYLKPLFQSTAGLVMLAGGVISELMGLLIIKKIITIDI</sequence>
<evidence type="ECO:0000313" key="8">
    <source>
        <dbReference type="EMBL" id="QNB46921.1"/>
    </source>
</evidence>
<evidence type="ECO:0000313" key="9">
    <source>
        <dbReference type="Proteomes" id="UP000515847"/>
    </source>
</evidence>
<evidence type="ECO:0000256" key="2">
    <source>
        <dbReference type="ARBA" id="ARBA00022475"/>
    </source>
</evidence>
<dbReference type="EMBL" id="CP045798">
    <property type="protein sequence ID" value="QNB46921.1"/>
    <property type="molecule type" value="Genomic_DNA"/>
</dbReference>
<feature type="transmembrane region" description="Helical" evidence="6">
    <location>
        <begin position="293"/>
        <end position="313"/>
    </location>
</feature>
<keyword evidence="3 6" id="KW-0812">Transmembrane</keyword>
<organism evidence="8 9">
    <name type="scientific">Thermanaerosceptrum fracticalcis</name>
    <dbReference type="NCBI Taxonomy" id="1712410"/>
    <lineage>
        <taxon>Bacteria</taxon>
        <taxon>Bacillati</taxon>
        <taxon>Bacillota</taxon>
        <taxon>Clostridia</taxon>
        <taxon>Eubacteriales</taxon>
        <taxon>Peptococcaceae</taxon>
        <taxon>Thermanaerosceptrum</taxon>
    </lineage>
</organism>
<evidence type="ECO:0000256" key="4">
    <source>
        <dbReference type="ARBA" id="ARBA00022989"/>
    </source>
</evidence>
<dbReference type="Pfam" id="PF00482">
    <property type="entry name" value="T2SSF"/>
    <property type="match status" value="1"/>
</dbReference>
<protein>
    <submittedName>
        <fullName evidence="8">Secretion system protein</fullName>
    </submittedName>
</protein>
<feature type="domain" description="Type II secretion system protein GspF" evidence="7">
    <location>
        <begin position="156"/>
        <end position="278"/>
    </location>
</feature>
<dbReference type="OrthoDB" id="9803381at2"/>
<proteinExistence type="predicted"/>
<keyword evidence="2" id="KW-1003">Cell membrane</keyword>
<keyword evidence="5 6" id="KW-0472">Membrane</keyword>
<dbReference type="InterPro" id="IPR018076">
    <property type="entry name" value="T2SS_GspF_dom"/>
</dbReference>
<evidence type="ECO:0000256" key="1">
    <source>
        <dbReference type="ARBA" id="ARBA00004651"/>
    </source>
</evidence>
<dbReference type="PANTHER" id="PTHR35007">
    <property type="entry name" value="INTEGRAL MEMBRANE PROTEIN-RELATED"/>
    <property type="match status" value="1"/>
</dbReference>
<dbReference type="AlphaFoldDB" id="A0A7G6E4B7"/>
<dbReference type="InterPro" id="IPR042094">
    <property type="entry name" value="T2SS_GspF_sf"/>
</dbReference>
<keyword evidence="4 6" id="KW-1133">Transmembrane helix</keyword>
<keyword evidence="9" id="KW-1185">Reference proteome</keyword>